<name>A0ACC7MMP5_9BURK</name>
<gene>
    <name evidence="1" type="ORF">QPK29_025590</name>
</gene>
<protein>
    <submittedName>
        <fullName evidence="1">Aminotransferase class I/II-fold pyridoxal phosphate-dependent enzyme</fullName>
    </submittedName>
</protein>
<reference evidence="1" key="1">
    <citation type="submission" date="2024-11" db="EMBL/GenBank/DDBJ databases">
        <title>Description of Massilia orientalis sp. nov., isolated from rhizosphere soil of Ageratina adenophora.</title>
        <authorList>
            <person name="Wang Y."/>
        </authorList>
    </citation>
    <scope>NUCLEOTIDE SEQUENCE</scope>
    <source>
        <strain evidence="1">YIM B02787</strain>
    </source>
</reference>
<proteinExistence type="predicted"/>
<evidence type="ECO:0000313" key="2">
    <source>
        <dbReference type="Proteomes" id="UP001168096"/>
    </source>
</evidence>
<evidence type="ECO:0000313" key="1">
    <source>
        <dbReference type="EMBL" id="MFJ1471106.1"/>
    </source>
</evidence>
<keyword evidence="1" id="KW-0808">Transferase</keyword>
<keyword evidence="2" id="KW-1185">Reference proteome</keyword>
<organism evidence="1 2">
    <name type="scientific">Massilia orientalis</name>
    <dbReference type="NCBI Taxonomy" id="3050128"/>
    <lineage>
        <taxon>Bacteria</taxon>
        <taxon>Pseudomonadati</taxon>
        <taxon>Pseudomonadota</taxon>
        <taxon>Betaproteobacteria</taxon>
        <taxon>Burkholderiales</taxon>
        <taxon>Oxalobacteraceae</taxon>
        <taxon>Telluria group</taxon>
        <taxon>Massilia</taxon>
    </lineage>
</organism>
<accession>A0ACC7MMP5</accession>
<comment type="caution">
    <text evidence="1">The sequence shown here is derived from an EMBL/GenBank/DDBJ whole genome shotgun (WGS) entry which is preliminary data.</text>
</comment>
<dbReference type="Proteomes" id="UP001168096">
    <property type="component" value="Unassembled WGS sequence"/>
</dbReference>
<dbReference type="EMBL" id="JASNRB020000019">
    <property type="protein sequence ID" value="MFJ1471106.1"/>
    <property type="molecule type" value="Genomic_DNA"/>
</dbReference>
<sequence length="412" mass="43745">MTSTAPVRRAIPPVPVLSLAAFSGGRRAALPSLLDGADARLVTSGRVAIGLALRALGVGDGDVVLVPAYHSPSMVPPAHWCGAEVAFYRVRPDTAPDLADIEAHVARGRVKAILATHFFGIPHDLTLLRALCDRHGIGLVEDCAHCFFGARDGVAVGSVGDYAIGSTMKFFPIYEGGCLVSRRHRLDVALHGAGAGFEMKAALNALEAAFAYGRLPVLRMLLALPLRAKSALWGALKSRGGKSGGKSGNKSGGTTAPALAPSSSDSSFEFDPRWADKRSSWFSRTVLRAVSPARIVARRRRNYLDLQRALDGVPGCRPLYSTLPDGACPWMFPLLVDRPQAVFDALLRAGVPMTRFGATLWAGVDASVCANSADLGRRLIAFPCHQALDDGERAWLHAQVRQALETCAAVPA</sequence>
<keyword evidence="1" id="KW-0032">Aminotransferase</keyword>